<reference evidence="1" key="2">
    <citation type="submission" date="2019-01" db="UniProtKB">
        <authorList>
            <consortium name="EnsemblPlants"/>
        </authorList>
    </citation>
    <scope>IDENTIFICATION</scope>
    <source>
        <strain evidence="1">cv. Heinz 1706</strain>
    </source>
</reference>
<dbReference type="STRING" id="4081.A0A3Q7H6A9"/>
<sequence>MNWVEHYEKDPKLLRSLLKCSLSMRNYVGVVPTIATMRNYPLLMHKFMSNKAKIPYLLKLIMGLFVFLMKEASFNHGERGALRSCIKALNFWATEIWWELQDFTLNILKRIIDELIINSFFRTLANQESNPCIIHRARRFGVLIKYMELRRSYGPEEWLSKIFPPIQLSCCRMVMFEYSLLVNLKMLDDLQLSR</sequence>
<dbReference type="Gramene" id="Solyc07g021035.1.1">
    <property type="protein sequence ID" value="Solyc07g021035.1.1"/>
    <property type="gene ID" value="Solyc07g021035.1"/>
</dbReference>
<dbReference type="EnsemblPlants" id="Solyc07g021035.1.1">
    <property type="protein sequence ID" value="Solyc07g021035.1.1"/>
    <property type="gene ID" value="Solyc07g021035.1"/>
</dbReference>
<name>A0A3Q7H6A9_SOLLC</name>
<organism evidence="1">
    <name type="scientific">Solanum lycopersicum</name>
    <name type="common">Tomato</name>
    <name type="synonym">Lycopersicon esculentum</name>
    <dbReference type="NCBI Taxonomy" id="4081"/>
    <lineage>
        <taxon>Eukaryota</taxon>
        <taxon>Viridiplantae</taxon>
        <taxon>Streptophyta</taxon>
        <taxon>Embryophyta</taxon>
        <taxon>Tracheophyta</taxon>
        <taxon>Spermatophyta</taxon>
        <taxon>Magnoliopsida</taxon>
        <taxon>eudicotyledons</taxon>
        <taxon>Gunneridae</taxon>
        <taxon>Pentapetalae</taxon>
        <taxon>asterids</taxon>
        <taxon>lamiids</taxon>
        <taxon>Solanales</taxon>
        <taxon>Solanaceae</taxon>
        <taxon>Solanoideae</taxon>
        <taxon>Solaneae</taxon>
        <taxon>Solanum</taxon>
        <taxon>Solanum subgen. Lycopersicon</taxon>
    </lineage>
</organism>
<protein>
    <submittedName>
        <fullName evidence="1">Uncharacterized protein</fullName>
    </submittedName>
</protein>
<evidence type="ECO:0000313" key="2">
    <source>
        <dbReference type="Proteomes" id="UP000004994"/>
    </source>
</evidence>
<dbReference type="InParanoid" id="A0A3Q7H6A9"/>
<dbReference type="PANTHER" id="PTHR11199:SF0">
    <property type="entry name" value="LD34181P-RELATED"/>
    <property type="match status" value="1"/>
</dbReference>
<dbReference type="PANTHER" id="PTHR11199">
    <property type="entry name" value="STROMAL ANTIGEN"/>
    <property type="match status" value="1"/>
</dbReference>
<reference evidence="1" key="1">
    <citation type="journal article" date="2012" name="Nature">
        <title>The tomato genome sequence provides insights into fleshy fruit evolution.</title>
        <authorList>
            <consortium name="Tomato Genome Consortium"/>
        </authorList>
    </citation>
    <scope>NUCLEOTIDE SEQUENCE [LARGE SCALE GENOMIC DNA]</scope>
    <source>
        <strain evidence="1">cv. Heinz 1706</strain>
    </source>
</reference>
<dbReference type="InterPro" id="IPR039662">
    <property type="entry name" value="Cohesin_Scc3/SA"/>
</dbReference>
<dbReference type="AlphaFoldDB" id="A0A3Q7H6A9"/>
<dbReference type="Proteomes" id="UP000004994">
    <property type="component" value="Chromosome 7"/>
</dbReference>
<keyword evidence="2" id="KW-1185">Reference proteome</keyword>
<evidence type="ECO:0000313" key="1">
    <source>
        <dbReference type="EnsemblPlants" id="Solyc07g021035.1.1"/>
    </source>
</evidence>
<proteinExistence type="predicted"/>
<accession>A0A3Q7H6A9</accession>